<accession>A0A0U3LQK3</accession>
<protein>
    <submittedName>
        <fullName evidence="1">Uncharacterized protein</fullName>
    </submittedName>
</protein>
<evidence type="ECO:0000313" key="1">
    <source>
        <dbReference type="EMBL" id="ALV08722.1"/>
    </source>
</evidence>
<dbReference type="KEGG" id="rdp:RD2015_4278"/>
<proteinExistence type="predicted"/>
<dbReference type="OrthoDB" id="8536851at2"/>
<dbReference type="STRING" id="76731.RD2015_4278"/>
<organism evidence="1 2">
    <name type="scientific">Roseateles depolymerans</name>
    <dbReference type="NCBI Taxonomy" id="76731"/>
    <lineage>
        <taxon>Bacteria</taxon>
        <taxon>Pseudomonadati</taxon>
        <taxon>Pseudomonadota</taxon>
        <taxon>Betaproteobacteria</taxon>
        <taxon>Burkholderiales</taxon>
        <taxon>Sphaerotilaceae</taxon>
        <taxon>Roseateles</taxon>
    </lineage>
</organism>
<dbReference type="EMBL" id="CP013729">
    <property type="protein sequence ID" value="ALV08722.1"/>
    <property type="molecule type" value="Genomic_DNA"/>
</dbReference>
<name>A0A0U3LQK3_9BURK</name>
<dbReference type="PATRIC" id="fig|76731.3.peg.4384"/>
<dbReference type="RefSeq" id="WP_058936627.1">
    <property type="nucleotide sequence ID" value="NZ_CP013729.1"/>
</dbReference>
<keyword evidence="2" id="KW-1185">Reference proteome</keyword>
<dbReference type="AlphaFoldDB" id="A0A0U3LQK3"/>
<gene>
    <name evidence="1" type="ORF">RD2015_4278</name>
</gene>
<reference evidence="1 2" key="1">
    <citation type="submission" date="2015-12" db="EMBL/GenBank/DDBJ databases">
        <title>Complete genome of Roseateles depolymerans KCTC 42856.</title>
        <authorList>
            <person name="Kim K.M."/>
        </authorList>
    </citation>
    <scope>NUCLEOTIDE SEQUENCE [LARGE SCALE GENOMIC DNA]</scope>
    <source>
        <strain evidence="1 2">KCTC 42856</strain>
    </source>
</reference>
<evidence type="ECO:0000313" key="2">
    <source>
        <dbReference type="Proteomes" id="UP000060699"/>
    </source>
</evidence>
<sequence precursor="true">MKSLLIASTLALAALTAPAAHAGDVGVSISVGQPGFYGQIQLGGGYPPPSVIYTEPVLVQRVYAPPPPIYLRVPPDHYRHWAHHCGYYGACGRPVYFVREDWYARTYAPAYYGPAYRPGFVPGPPHGYRVVAPPPPRWEGRWDDRRDWERREWQRRDWDRRGDDRRDWDRRGDDRRDWDRGDRHGGWDDRRGGGHHHH</sequence>
<dbReference type="Proteomes" id="UP000060699">
    <property type="component" value="Chromosome"/>
</dbReference>